<accession>A0A140E734</accession>
<gene>
    <name evidence="1" type="ORF">JT25_022440</name>
</gene>
<evidence type="ECO:0000313" key="2">
    <source>
        <dbReference type="Proteomes" id="UP000030512"/>
    </source>
</evidence>
<dbReference type="KEGG" id="mdn:JT25_022440"/>
<name>A0A140E734_9GAMM</name>
<dbReference type="Proteomes" id="UP000030512">
    <property type="component" value="Chromosome"/>
</dbReference>
<protein>
    <submittedName>
        <fullName evidence="1">Uncharacterized protein</fullName>
    </submittedName>
</protein>
<organism evidence="1 2">
    <name type="scientific">Methylomonas denitrificans</name>
    <dbReference type="NCBI Taxonomy" id="1538553"/>
    <lineage>
        <taxon>Bacteria</taxon>
        <taxon>Pseudomonadati</taxon>
        <taxon>Pseudomonadota</taxon>
        <taxon>Gammaproteobacteria</taxon>
        <taxon>Methylococcales</taxon>
        <taxon>Methylococcaceae</taxon>
        <taxon>Methylomonas</taxon>
    </lineage>
</organism>
<sequence length="98" mass="10112">MFDPATGFGAGATALFFPVGQWFAAHPFVVNPAAVTLVFKMGFDSFGSIGTVSPHIPDGVAAIEQDVQGLGVVDAGIGDLVFAHQLVRVVDVEVVLIA</sequence>
<reference evidence="1 2" key="1">
    <citation type="journal article" date="2015" name="Environ. Microbiol.">
        <title>Methane oxidation coupled to nitrate reduction under hypoxia by the Gammaproteobacterium Methylomonas denitrificans, sp. nov. type strain FJG1.</title>
        <authorList>
            <person name="Kits K.D."/>
            <person name="Klotz M.G."/>
            <person name="Stein L.Y."/>
        </authorList>
    </citation>
    <scope>NUCLEOTIDE SEQUENCE [LARGE SCALE GENOMIC DNA]</scope>
    <source>
        <strain evidence="1 2">FJG1</strain>
    </source>
</reference>
<dbReference type="EMBL" id="CP014476">
    <property type="protein sequence ID" value="AMK79208.1"/>
    <property type="molecule type" value="Genomic_DNA"/>
</dbReference>
<dbReference type="AlphaFoldDB" id="A0A140E734"/>
<proteinExistence type="predicted"/>
<evidence type="ECO:0000313" key="1">
    <source>
        <dbReference type="EMBL" id="AMK79208.1"/>
    </source>
</evidence>
<keyword evidence="2" id="KW-1185">Reference proteome</keyword>